<dbReference type="PANTHER" id="PTHR33121:SF71">
    <property type="entry name" value="OXYGEN SENSOR PROTEIN DOSP"/>
    <property type="match status" value="1"/>
</dbReference>
<proteinExistence type="predicted"/>
<dbReference type="SMART" id="SM00052">
    <property type="entry name" value="EAL"/>
    <property type="match status" value="1"/>
</dbReference>
<gene>
    <name evidence="4" type="ORF">GCM10022278_11640</name>
</gene>
<dbReference type="Pfam" id="PF07696">
    <property type="entry name" value="7TMR-DISMED2"/>
    <property type="match status" value="1"/>
</dbReference>
<feature type="transmembrane region" description="Helical" evidence="1">
    <location>
        <begin position="188"/>
        <end position="210"/>
    </location>
</feature>
<feature type="transmembrane region" description="Helical" evidence="1">
    <location>
        <begin position="342"/>
        <end position="365"/>
    </location>
</feature>
<dbReference type="CDD" id="cd01948">
    <property type="entry name" value="EAL"/>
    <property type="match status" value="1"/>
</dbReference>
<feature type="transmembrane region" description="Helical" evidence="1">
    <location>
        <begin position="285"/>
        <end position="304"/>
    </location>
</feature>
<keyword evidence="2" id="KW-0732">Signal</keyword>
<evidence type="ECO:0000256" key="2">
    <source>
        <dbReference type="SAM" id="SignalP"/>
    </source>
</evidence>
<dbReference type="SUPFAM" id="SSF55073">
    <property type="entry name" value="Nucleotide cyclase"/>
    <property type="match status" value="1"/>
</dbReference>
<dbReference type="InterPro" id="IPR035919">
    <property type="entry name" value="EAL_sf"/>
</dbReference>
<name>A0ABP7NXP9_9GAMM</name>
<feature type="domain" description="EAL" evidence="3">
    <location>
        <begin position="605"/>
        <end position="858"/>
    </location>
</feature>
<feature type="transmembrane region" description="Helical" evidence="1">
    <location>
        <begin position="217"/>
        <end position="237"/>
    </location>
</feature>
<keyword evidence="1" id="KW-0812">Transmembrane</keyword>
<dbReference type="PANTHER" id="PTHR33121">
    <property type="entry name" value="CYCLIC DI-GMP PHOSPHODIESTERASE PDEF"/>
    <property type="match status" value="1"/>
</dbReference>
<dbReference type="Gene3D" id="2.60.40.2380">
    <property type="match status" value="1"/>
</dbReference>
<dbReference type="Proteomes" id="UP001501337">
    <property type="component" value="Unassembled WGS sequence"/>
</dbReference>
<dbReference type="InterPro" id="IPR000160">
    <property type="entry name" value="GGDEF_dom"/>
</dbReference>
<dbReference type="InterPro" id="IPR029787">
    <property type="entry name" value="Nucleotide_cyclase"/>
</dbReference>
<feature type="transmembrane region" description="Helical" evidence="1">
    <location>
        <begin position="249"/>
        <end position="273"/>
    </location>
</feature>
<feature type="chain" id="PRO_5045471523" description="EAL domain-containing protein" evidence="2">
    <location>
        <begin position="30"/>
        <end position="879"/>
    </location>
</feature>
<organism evidence="4 5">
    <name type="scientific">Allohahella marinimesophila</name>
    <dbReference type="NCBI Taxonomy" id="1054972"/>
    <lineage>
        <taxon>Bacteria</taxon>
        <taxon>Pseudomonadati</taxon>
        <taxon>Pseudomonadota</taxon>
        <taxon>Gammaproteobacteria</taxon>
        <taxon>Oceanospirillales</taxon>
        <taxon>Hahellaceae</taxon>
        <taxon>Allohahella</taxon>
    </lineage>
</organism>
<dbReference type="Pfam" id="PF07695">
    <property type="entry name" value="7TMR-DISM_7TM"/>
    <property type="match status" value="1"/>
</dbReference>
<sequence length="879" mass="97721">MLSNLLMITIRCQMLTLLLLCVGSSLVSAAPPVNVDSAFSRLNLNPFVAYTLDHSNSLDATNIDEFENWQTNPSAAPVNLGFSEFEVWIRLRFEASSALDNATLALPYPLLEDLTVYFQNSQGEMQRLLRFGYLGPNQQDNRFPVLQLPAELVDGGTVFISAKSSTSLQLPLELWQPEHFIANERTQIMIWGGYLGLLAALLVYNFFLLLSTVDRQYLFYVLYLGSVIGVMLAISGLDKVYLWPGDPQYSITLLSVSTLLSCIFGLMFARALLFENAVPSVINQIFRFLMGSAAVLLVVALAWHDYGARFAGVWSGAAMLFVIYAGAYALQQGVVVARYFMAAWLLFCGGLALYLLSVFGVVASTDISSHALQFGSAAEVLLLSFALAYRIKEDRRRRMKALEQRHQMAEKMKAVELQALERATRDPVTSVANEFPLIDRMQALMRSKQAEDNVFAVLYFRLPQCRGAIFSLGRSVAESLFRMVVTEANDYLQTARNTVRLERDRTGLVCVPEFGSVVCLVRSGQGDAGVQHTAEALRGRLSRAYEVNGISIHSDAFCGIAFYPTDCDSPMNLLQRAGSACESGMIHGDPITVYHSSIELSARRRLQLIASLAEALESQEITVVLQPQVDILNYQVIGAEVLARWHSPRHGDVPPDEFVKLAESANLIDKLTSLIIDRSFECIRQINKQTPGFNISINISVHNLTRPGFAAHIVSKARAEEIDLSQVTFEVTESTLIENMSSVLQNLNHLVQHGARLSLDDFGTGYSSFSYLSQLPIHELKVDREFVKRMREAENDASIIATIMKLAKTLQLETVVEGIEDSDTLEQVAKLGADRVQGYYFGKPMTLERFLQSASRPVWVSGLAKSPAALFDKQHKFLR</sequence>
<dbReference type="Gene3D" id="3.30.70.270">
    <property type="match status" value="1"/>
</dbReference>
<evidence type="ECO:0000313" key="4">
    <source>
        <dbReference type="EMBL" id="GAA3954676.1"/>
    </source>
</evidence>
<reference evidence="5" key="1">
    <citation type="journal article" date="2019" name="Int. J. Syst. Evol. Microbiol.">
        <title>The Global Catalogue of Microorganisms (GCM) 10K type strain sequencing project: providing services to taxonomists for standard genome sequencing and annotation.</title>
        <authorList>
            <consortium name="The Broad Institute Genomics Platform"/>
            <consortium name="The Broad Institute Genome Sequencing Center for Infectious Disease"/>
            <person name="Wu L."/>
            <person name="Ma J."/>
        </authorList>
    </citation>
    <scope>NUCLEOTIDE SEQUENCE [LARGE SCALE GENOMIC DNA]</scope>
    <source>
        <strain evidence="5">JCM 17555</strain>
    </source>
</reference>
<feature type="transmembrane region" description="Helical" evidence="1">
    <location>
        <begin position="371"/>
        <end position="391"/>
    </location>
</feature>
<dbReference type="RefSeq" id="WP_344804252.1">
    <property type="nucleotide sequence ID" value="NZ_BAABBO010000007.1"/>
</dbReference>
<protein>
    <recommendedName>
        <fullName evidence="3">EAL domain-containing protein</fullName>
    </recommendedName>
</protein>
<dbReference type="InterPro" id="IPR043128">
    <property type="entry name" value="Rev_trsase/Diguanyl_cyclase"/>
</dbReference>
<dbReference type="InterPro" id="IPR011623">
    <property type="entry name" value="7TMR_DISM_rcpt_extracell_dom1"/>
</dbReference>
<keyword evidence="5" id="KW-1185">Reference proteome</keyword>
<dbReference type="EMBL" id="BAABBO010000007">
    <property type="protein sequence ID" value="GAA3954676.1"/>
    <property type="molecule type" value="Genomic_DNA"/>
</dbReference>
<dbReference type="Gene3D" id="3.20.20.450">
    <property type="entry name" value="EAL domain"/>
    <property type="match status" value="1"/>
</dbReference>
<keyword evidence="1" id="KW-1133">Transmembrane helix</keyword>
<keyword evidence="1" id="KW-0472">Membrane</keyword>
<dbReference type="SMART" id="SM00267">
    <property type="entry name" value="GGDEF"/>
    <property type="match status" value="1"/>
</dbReference>
<dbReference type="SUPFAM" id="SSF141868">
    <property type="entry name" value="EAL domain-like"/>
    <property type="match status" value="1"/>
</dbReference>
<dbReference type="PROSITE" id="PS50883">
    <property type="entry name" value="EAL"/>
    <property type="match status" value="1"/>
</dbReference>
<feature type="transmembrane region" description="Helical" evidence="1">
    <location>
        <begin position="310"/>
        <end position="330"/>
    </location>
</feature>
<dbReference type="Pfam" id="PF00563">
    <property type="entry name" value="EAL"/>
    <property type="match status" value="1"/>
</dbReference>
<dbReference type="InterPro" id="IPR001633">
    <property type="entry name" value="EAL_dom"/>
</dbReference>
<evidence type="ECO:0000259" key="3">
    <source>
        <dbReference type="PROSITE" id="PS50883"/>
    </source>
</evidence>
<accession>A0ABP7NXP9</accession>
<dbReference type="InterPro" id="IPR050706">
    <property type="entry name" value="Cyclic-di-GMP_PDE-like"/>
</dbReference>
<comment type="caution">
    <text evidence="4">The sequence shown here is derived from an EMBL/GenBank/DDBJ whole genome shotgun (WGS) entry which is preliminary data.</text>
</comment>
<dbReference type="InterPro" id="IPR011622">
    <property type="entry name" value="7TMR_DISM_rcpt_extracell_dom2"/>
</dbReference>
<evidence type="ECO:0000313" key="5">
    <source>
        <dbReference type="Proteomes" id="UP001501337"/>
    </source>
</evidence>
<feature type="signal peptide" evidence="2">
    <location>
        <begin position="1"/>
        <end position="29"/>
    </location>
</feature>
<evidence type="ECO:0000256" key="1">
    <source>
        <dbReference type="SAM" id="Phobius"/>
    </source>
</evidence>